<sequence>MRRKIQFEQGKLYHLCNKSNDGNTIFFEKRDYARMLFFMLFYQFSTPFLNIGRSISYFTKHSRFNIRSKRMEEIYPHRQVQLVAFAIMPNHFHILAQEKEEKGIAKYLMRLQGGYAKYINTRRKQSGHVFQGNFRAVAVKTDPQLLYLSAYIHRNPRDLSEWRGKEIRYPWSSYQDFAQKNRWEQLLVPTVVLNQFSTPHSYKEFVEASSAKLKKKKVDIRDLILE</sequence>
<evidence type="ECO:0000256" key="1">
    <source>
        <dbReference type="SAM" id="Phobius"/>
    </source>
</evidence>
<name>A0A1G2RLT9_9BACT</name>
<dbReference type="Proteomes" id="UP000176917">
    <property type="component" value="Unassembled WGS sequence"/>
</dbReference>
<dbReference type="GO" id="GO:0006313">
    <property type="term" value="P:DNA transposition"/>
    <property type="evidence" value="ECO:0007669"/>
    <property type="project" value="InterPro"/>
</dbReference>
<evidence type="ECO:0000313" key="4">
    <source>
        <dbReference type="Proteomes" id="UP000176917"/>
    </source>
</evidence>
<accession>A0A1G2RLT9</accession>
<gene>
    <name evidence="3" type="ORF">A3B24_01785</name>
</gene>
<dbReference type="SUPFAM" id="SSF143422">
    <property type="entry name" value="Transposase IS200-like"/>
    <property type="match status" value="1"/>
</dbReference>
<dbReference type="SMART" id="SM01321">
    <property type="entry name" value="Y1_Tnp"/>
    <property type="match status" value="1"/>
</dbReference>
<dbReference type="GO" id="GO:0004803">
    <property type="term" value="F:transposase activity"/>
    <property type="evidence" value="ECO:0007669"/>
    <property type="project" value="InterPro"/>
</dbReference>
<dbReference type="InterPro" id="IPR036515">
    <property type="entry name" value="Transposase_17_sf"/>
</dbReference>
<dbReference type="InterPro" id="IPR002686">
    <property type="entry name" value="Transposase_17"/>
</dbReference>
<feature type="transmembrane region" description="Helical" evidence="1">
    <location>
        <begin position="36"/>
        <end position="58"/>
    </location>
</feature>
<keyword evidence="1" id="KW-0472">Membrane</keyword>
<dbReference type="AlphaFoldDB" id="A0A1G2RLT9"/>
<comment type="caution">
    <text evidence="3">The sequence shown here is derived from an EMBL/GenBank/DDBJ whole genome shotgun (WGS) entry which is preliminary data.</text>
</comment>
<feature type="domain" description="Transposase IS200-like" evidence="2">
    <location>
        <begin position="8"/>
        <end position="155"/>
    </location>
</feature>
<dbReference type="GO" id="GO:0003677">
    <property type="term" value="F:DNA binding"/>
    <property type="evidence" value="ECO:0007669"/>
    <property type="project" value="InterPro"/>
</dbReference>
<evidence type="ECO:0000259" key="2">
    <source>
        <dbReference type="SMART" id="SM01321"/>
    </source>
</evidence>
<keyword evidence="1" id="KW-0812">Transmembrane</keyword>
<organism evidence="3 4">
    <name type="scientific">Candidatus Wildermuthbacteria bacterium RIFCSPLOWO2_01_FULL_48_16</name>
    <dbReference type="NCBI Taxonomy" id="1802461"/>
    <lineage>
        <taxon>Bacteria</taxon>
        <taxon>Candidatus Wildermuthiibacteriota</taxon>
    </lineage>
</organism>
<dbReference type="Pfam" id="PF01797">
    <property type="entry name" value="Y1_Tnp"/>
    <property type="match status" value="1"/>
</dbReference>
<dbReference type="PANTHER" id="PTHR34322:SF2">
    <property type="entry name" value="TRANSPOSASE IS200-LIKE DOMAIN-CONTAINING PROTEIN"/>
    <property type="match status" value="1"/>
</dbReference>
<protein>
    <recommendedName>
        <fullName evidence="2">Transposase IS200-like domain-containing protein</fullName>
    </recommendedName>
</protein>
<proteinExistence type="predicted"/>
<dbReference type="Gene3D" id="3.30.70.1290">
    <property type="entry name" value="Transposase IS200-like"/>
    <property type="match status" value="1"/>
</dbReference>
<evidence type="ECO:0000313" key="3">
    <source>
        <dbReference type="EMBL" id="OHA73796.1"/>
    </source>
</evidence>
<dbReference type="PANTHER" id="PTHR34322">
    <property type="entry name" value="TRANSPOSASE, Y1_TNP DOMAIN-CONTAINING"/>
    <property type="match status" value="1"/>
</dbReference>
<reference evidence="3 4" key="1">
    <citation type="journal article" date="2016" name="Nat. Commun.">
        <title>Thousands of microbial genomes shed light on interconnected biogeochemical processes in an aquifer system.</title>
        <authorList>
            <person name="Anantharaman K."/>
            <person name="Brown C.T."/>
            <person name="Hug L.A."/>
            <person name="Sharon I."/>
            <person name="Castelle C.J."/>
            <person name="Probst A.J."/>
            <person name="Thomas B.C."/>
            <person name="Singh A."/>
            <person name="Wilkins M.J."/>
            <person name="Karaoz U."/>
            <person name="Brodie E.L."/>
            <person name="Williams K.H."/>
            <person name="Hubbard S.S."/>
            <person name="Banfield J.F."/>
        </authorList>
    </citation>
    <scope>NUCLEOTIDE SEQUENCE [LARGE SCALE GENOMIC DNA]</scope>
</reference>
<keyword evidence="1" id="KW-1133">Transmembrane helix</keyword>
<dbReference type="EMBL" id="MHUG01000007">
    <property type="protein sequence ID" value="OHA73796.1"/>
    <property type="molecule type" value="Genomic_DNA"/>
</dbReference>